<name>A0A4Q7UUX8_PSEST</name>
<dbReference type="NCBIfam" id="NF008633">
    <property type="entry name" value="PRK11622.1"/>
    <property type="match status" value="1"/>
</dbReference>
<dbReference type="Gene3D" id="3.40.190.10">
    <property type="entry name" value="Periplasmic binding protein-like II"/>
    <property type="match status" value="2"/>
</dbReference>
<dbReference type="SUPFAM" id="SSF53850">
    <property type="entry name" value="Periplasmic binding protein-like II"/>
    <property type="match status" value="1"/>
</dbReference>
<comment type="caution">
    <text evidence="2">The sequence shown here is derived from an EMBL/GenBank/DDBJ whole genome shotgun (WGS) entry which is preliminary data.</text>
</comment>
<dbReference type="PANTHER" id="PTHR42779">
    <property type="entry name" value="PROTEIN YNJB"/>
    <property type="match status" value="1"/>
</dbReference>
<dbReference type="InterPro" id="IPR027020">
    <property type="entry name" value="YnjB"/>
</dbReference>
<sequence>MPSRRTSTALALMITVVALASACGAPSPSRPPDPDPADWSAVQTAARGQTLNFYLYGGDDAVNRFVSGYVAPRLAEQGVTLNAVPVADTADALNKVLTETQAGRAEGGVDAIWINGENFATGVQAGLWYCGYPAALPNSRAVDLADPEVATDFGTPVDGCAAAWQRADSALVYDSARLAPADVASLTALEAWARANPGRFTYPAPPDFTGSMVVRTFLYDTAGGPQGVAGGPGPVADRLHARLNALEPALWRGGQTYPTSQTAVEQLFASGEISAYYTYGAGTVAQKVTDGVYPPTTREAVPDVGNIGNVSNVAIPANAPHKAAALVLANLLQDPQTQLRAYTDAGLYPAIDPARLDPATRARFAAVDRGPSVLAPEQLGARTLPELDAGTASAVDDGWIANVLQR</sequence>
<evidence type="ECO:0000256" key="1">
    <source>
        <dbReference type="SAM" id="SignalP"/>
    </source>
</evidence>
<evidence type="ECO:0000313" key="2">
    <source>
        <dbReference type="EMBL" id="RZT83853.1"/>
    </source>
</evidence>
<protein>
    <submittedName>
        <fullName evidence="2">Putative spermidine/putrescine transport system substrate-binding protein</fullName>
    </submittedName>
</protein>
<evidence type="ECO:0000313" key="3">
    <source>
        <dbReference type="Proteomes" id="UP000291591"/>
    </source>
</evidence>
<feature type="signal peptide" evidence="1">
    <location>
        <begin position="1"/>
        <end position="20"/>
    </location>
</feature>
<proteinExistence type="predicted"/>
<reference evidence="2 3" key="1">
    <citation type="submission" date="2019-02" db="EMBL/GenBank/DDBJ databases">
        <title>Sequencing the genomes of 1000 actinobacteria strains.</title>
        <authorList>
            <person name="Klenk H.-P."/>
        </authorList>
    </citation>
    <scope>NUCLEOTIDE SEQUENCE [LARGE SCALE GENOMIC DNA]</scope>
    <source>
        <strain evidence="2 3">DSM 45779</strain>
    </source>
</reference>
<dbReference type="EMBL" id="SHKL01000001">
    <property type="protein sequence ID" value="RZT83853.1"/>
    <property type="molecule type" value="Genomic_DNA"/>
</dbReference>
<dbReference type="PIRSF" id="PIRSF029172">
    <property type="entry name" value="UCP029172_ABC_sbc_YnjB"/>
    <property type="match status" value="1"/>
</dbReference>
<dbReference type="Proteomes" id="UP000291591">
    <property type="component" value="Unassembled WGS sequence"/>
</dbReference>
<accession>A0A4Q7UUX8</accession>
<feature type="chain" id="PRO_5021022433" evidence="1">
    <location>
        <begin position="21"/>
        <end position="406"/>
    </location>
</feature>
<dbReference type="PROSITE" id="PS51257">
    <property type="entry name" value="PROKAR_LIPOPROTEIN"/>
    <property type="match status" value="1"/>
</dbReference>
<dbReference type="InterPro" id="IPR006059">
    <property type="entry name" value="SBP"/>
</dbReference>
<dbReference type="Pfam" id="PF13416">
    <property type="entry name" value="SBP_bac_8"/>
    <property type="match status" value="1"/>
</dbReference>
<gene>
    <name evidence="2" type="ORF">EV383_0672</name>
</gene>
<dbReference type="PANTHER" id="PTHR42779:SF1">
    <property type="entry name" value="PROTEIN YNJB"/>
    <property type="match status" value="1"/>
</dbReference>
<keyword evidence="3" id="KW-1185">Reference proteome</keyword>
<organism evidence="2 3">
    <name type="scientific">Pseudonocardia sediminis</name>
    <dbReference type="NCBI Taxonomy" id="1397368"/>
    <lineage>
        <taxon>Bacteria</taxon>
        <taxon>Bacillati</taxon>
        <taxon>Actinomycetota</taxon>
        <taxon>Actinomycetes</taxon>
        <taxon>Pseudonocardiales</taxon>
        <taxon>Pseudonocardiaceae</taxon>
        <taxon>Pseudonocardia</taxon>
    </lineage>
</organism>
<dbReference type="AlphaFoldDB" id="A0A4Q7UUX8"/>
<keyword evidence="1" id="KW-0732">Signal</keyword>